<name>A0A1T4KLG6_9SPIR</name>
<dbReference type="Gene3D" id="3.40.50.1220">
    <property type="entry name" value="TPP-binding domain"/>
    <property type="match status" value="1"/>
</dbReference>
<dbReference type="Proteomes" id="UP000190395">
    <property type="component" value="Unassembled WGS sequence"/>
</dbReference>
<dbReference type="InterPro" id="IPR029035">
    <property type="entry name" value="DHS-like_NAD/FAD-binding_dom"/>
</dbReference>
<dbReference type="GeneID" id="303366492"/>
<protein>
    <submittedName>
        <fullName evidence="1">SIR2-like domain-containing protein</fullName>
    </submittedName>
</protein>
<dbReference type="SUPFAM" id="SSF52467">
    <property type="entry name" value="DHS-like NAD/FAD-binding domain"/>
    <property type="match status" value="1"/>
</dbReference>
<dbReference type="EMBL" id="FUXC01000001">
    <property type="protein sequence ID" value="SJZ43249.1"/>
    <property type="molecule type" value="Genomic_DNA"/>
</dbReference>
<dbReference type="OrthoDB" id="1688888at2"/>
<sequence>MSIKLTQKTKKYLSVIQESKESGNLAIFVGAGFSVSENNKKYKSWSGVTKKLIKELNCNKNLDNLKIAELYKLQFGKAKLKQAVLQSFPKTPDVAGTLHKELVNLNPHYIITTNWDKLIDDAIEKTTNIYDIIVNDNELVKSVNNSKYIKMHGDFEHDNFVYAESDYLNYSVNFPLIENFLKSIFSTHVIVLLGYSFNDVDLKQIVSWVKDNSKERLPIYMITTSPKDTAELNYLGKYGIKVFQICNNNNQSKQSFIEFFKLCDKYNPLNYKNDSCAFLVNKLEPLNNYKVILFSQIKDVLTNCCIMYEDGLSSSLSFYDKIASLDYDESTRICYRDFLSNALIYNQDFNKHKSQMEYIINILKRADIHGLCDDGMIKNKINLTFDINGPELYDNYSNRFNFDYKTKKFSNNSEMLDLIFSLYSIEQYEKAFNLTNELIQKSKKENDFIYTFISYFNYNILVRKLKFEFTKDKNKQDYFRQLKTIDIDFEYNKLPLKYKRQVYPIYSLINFDKLYVLNYTSQNSIKECKEKFNILVKHGRSEKEVFGHKIIHKNLVDFIVNNGICFEEYEEYKKVNYNYLYLSQINQRDKTKWNPNKTELYASIKYFDFKTIQEFFKAYKEGNNQLLISDVLRAWLINDVLKNCVNNYINRKNTALSNLEKYIDNCLFILSLLNLSITETNKIINQICKIITYVRNQMTIFESVELFFINQCNLFEGTNVKGKPALKIFECLISKLAEDKCNVYEIEALLRYKLINVCKIAIQDSTKFRNEDLLKKLLITINSIITPSDKYRFVEHLIMIIYQMGNDNCKQIITSFINSLDISKDKTSYEYISFMLSLKRLNFDINDEELKNCIINYIESFPSNSFSSTFIDLKSCLEATCEKDSSYHELVKKLETIIQNYKKFELSIGESNNA</sequence>
<dbReference type="Pfam" id="PF13289">
    <property type="entry name" value="SIR2_2"/>
    <property type="match status" value="1"/>
</dbReference>
<dbReference type="AlphaFoldDB" id="A0A1T4KLG6"/>
<evidence type="ECO:0000313" key="1">
    <source>
        <dbReference type="EMBL" id="SJZ43249.1"/>
    </source>
</evidence>
<gene>
    <name evidence="1" type="ORF">SAMN02745152_00211</name>
</gene>
<evidence type="ECO:0000313" key="2">
    <source>
        <dbReference type="Proteomes" id="UP000190395"/>
    </source>
</evidence>
<organism evidence="1 2">
    <name type="scientific">Treponema berlinense</name>
    <dbReference type="NCBI Taxonomy" id="225004"/>
    <lineage>
        <taxon>Bacteria</taxon>
        <taxon>Pseudomonadati</taxon>
        <taxon>Spirochaetota</taxon>
        <taxon>Spirochaetia</taxon>
        <taxon>Spirochaetales</taxon>
        <taxon>Treponemataceae</taxon>
        <taxon>Treponema</taxon>
    </lineage>
</organism>
<dbReference type="STRING" id="225004.SAMN02745152_00211"/>
<proteinExistence type="predicted"/>
<dbReference type="RefSeq" id="WP_078929962.1">
    <property type="nucleotide sequence ID" value="NZ_FUXC01000001.1"/>
</dbReference>
<accession>A0A1T4KLG6</accession>
<keyword evidence="2" id="KW-1185">Reference proteome</keyword>
<reference evidence="1 2" key="1">
    <citation type="submission" date="2017-02" db="EMBL/GenBank/DDBJ databases">
        <authorList>
            <person name="Peterson S.W."/>
        </authorList>
    </citation>
    <scope>NUCLEOTIDE SEQUENCE [LARGE SCALE GENOMIC DNA]</scope>
    <source>
        <strain evidence="1 2">ATCC BAA-909</strain>
    </source>
</reference>